<dbReference type="CDD" id="cd02165">
    <property type="entry name" value="NMNAT"/>
    <property type="match status" value="1"/>
</dbReference>
<dbReference type="HAMAP" id="MF_00244">
    <property type="entry name" value="NaMN_adenylyltr"/>
    <property type="match status" value="1"/>
</dbReference>
<proteinExistence type="inferred from homology"/>
<comment type="caution">
    <text evidence="12">The sequence shown here is derived from an EMBL/GenBank/DDBJ whole genome shotgun (WGS) entry which is preliminary data.</text>
</comment>
<dbReference type="EMBL" id="QTTN01000002">
    <property type="protein sequence ID" value="REE93102.1"/>
    <property type="molecule type" value="Genomic_DNA"/>
</dbReference>
<organism evidence="12 13">
    <name type="scientific">Paenibacillus taihuensis</name>
    <dbReference type="NCBI Taxonomy" id="1156355"/>
    <lineage>
        <taxon>Bacteria</taxon>
        <taxon>Bacillati</taxon>
        <taxon>Bacillota</taxon>
        <taxon>Bacilli</taxon>
        <taxon>Bacillales</taxon>
        <taxon>Paenibacillaceae</taxon>
        <taxon>Paenibacillus</taxon>
    </lineage>
</organism>
<dbReference type="NCBIfam" id="NF000840">
    <property type="entry name" value="PRK00071.1-3"/>
    <property type="match status" value="1"/>
</dbReference>
<evidence type="ECO:0000313" key="12">
    <source>
        <dbReference type="EMBL" id="REE93102.1"/>
    </source>
</evidence>
<evidence type="ECO:0000256" key="2">
    <source>
        <dbReference type="ARBA" id="ARBA00005019"/>
    </source>
</evidence>
<gene>
    <name evidence="10" type="primary">nadD</name>
    <name evidence="12" type="ORF">A8990_102189</name>
</gene>
<accession>A0A3D9SE19</accession>
<comment type="function">
    <text evidence="1 10">Catalyzes the reversible adenylation of nicotinate mononucleotide (NaMN) to nicotinic acid adenine dinucleotide (NaAD).</text>
</comment>
<keyword evidence="6 10" id="KW-0547">Nucleotide-binding</keyword>
<evidence type="ECO:0000256" key="7">
    <source>
        <dbReference type="ARBA" id="ARBA00022840"/>
    </source>
</evidence>
<dbReference type="Proteomes" id="UP000256304">
    <property type="component" value="Unassembled WGS sequence"/>
</dbReference>
<dbReference type="NCBIfam" id="TIGR00125">
    <property type="entry name" value="cyt_tran_rel"/>
    <property type="match status" value="1"/>
</dbReference>
<dbReference type="Gene3D" id="3.40.50.620">
    <property type="entry name" value="HUPs"/>
    <property type="match status" value="1"/>
</dbReference>
<evidence type="ECO:0000256" key="5">
    <source>
        <dbReference type="ARBA" id="ARBA00022695"/>
    </source>
</evidence>
<protein>
    <recommendedName>
        <fullName evidence="10">Probable nicotinate-nucleotide adenylyltransferase</fullName>
        <ecNumber evidence="10">2.7.7.18</ecNumber>
    </recommendedName>
    <alternativeName>
        <fullName evidence="10">Deamido-NAD(+) diphosphorylase</fullName>
    </alternativeName>
    <alternativeName>
        <fullName evidence="10">Deamido-NAD(+) pyrophosphorylase</fullName>
    </alternativeName>
    <alternativeName>
        <fullName evidence="10">Nicotinate mononucleotide adenylyltransferase</fullName>
        <shortName evidence="10">NaMN adenylyltransferase</shortName>
    </alternativeName>
</protein>
<dbReference type="PANTHER" id="PTHR39321">
    <property type="entry name" value="NICOTINATE-NUCLEOTIDE ADENYLYLTRANSFERASE-RELATED"/>
    <property type="match status" value="1"/>
</dbReference>
<keyword evidence="4 10" id="KW-0808">Transferase</keyword>
<keyword evidence="5 10" id="KW-0548">Nucleotidyltransferase</keyword>
<comment type="pathway">
    <text evidence="2 10">Cofactor biosynthesis; NAD(+) biosynthesis; deamido-NAD(+) from nicotinate D-ribonucleotide: step 1/1.</text>
</comment>
<dbReference type="GO" id="GO:0009435">
    <property type="term" value="P:NAD+ biosynthetic process"/>
    <property type="evidence" value="ECO:0007669"/>
    <property type="project" value="UniProtKB-UniRule"/>
</dbReference>
<dbReference type="InterPro" id="IPR005248">
    <property type="entry name" value="NadD/NMNAT"/>
</dbReference>
<dbReference type="PANTHER" id="PTHR39321:SF3">
    <property type="entry name" value="PHOSPHOPANTETHEINE ADENYLYLTRANSFERASE"/>
    <property type="match status" value="1"/>
</dbReference>
<dbReference type="NCBIfam" id="TIGR00482">
    <property type="entry name" value="nicotinate (nicotinamide) nucleotide adenylyltransferase"/>
    <property type="match status" value="1"/>
</dbReference>
<comment type="similarity">
    <text evidence="10">Belongs to the NadD family.</text>
</comment>
<dbReference type="SUPFAM" id="SSF52374">
    <property type="entry name" value="Nucleotidylyl transferase"/>
    <property type="match status" value="1"/>
</dbReference>
<evidence type="ECO:0000313" key="13">
    <source>
        <dbReference type="Proteomes" id="UP000256304"/>
    </source>
</evidence>
<dbReference type="EC" id="2.7.7.18" evidence="10"/>
<evidence type="ECO:0000256" key="9">
    <source>
        <dbReference type="ARBA" id="ARBA00048721"/>
    </source>
</evidence>
<reference evidence="12 13" key="1">
    <citation type="submission" date="2018-08" db="EMBL/GenBank/DDBJ databases">
        <title>Genomic Encyclopedia of Type Strains, Phase III (KMG-III): the genomes of soil and plant-associated and newly described type strains.</title>
        <authorList>
            <person name="Whitman W."/>
        </authorList>
    </citation>
    <scope>NUCLEOTIDE SEQUENCE [LARGE SCALE GENOMIC DNA]</scope>
    <source>
        <strain evidence="12 13">CGMCC 1.10966</strain>
    </source>
</reference>
<dbReference type="GO" id="GO:0004515">
    <property type="term" value="F:nicotinate-nucleotide adenylyltransferase activity"/>
    <property type="evidence" value="ECO:0007669"/>
    <property type="project" value="UniProtKB-UniRule"/>
</dbReference>
<keyword evidence="13" id="KW-1185">Reference proteome</keyword>
<keyword evidence="3 10" id="KW-0662">Pyridine nucleotide biosynthesis</keyword>
<dbReference type="GO" id="GO:0005524">
    <property type="term" value="F:ATP binding"/>
    <property type="evidence" value="ECO:0007669"/>
    <property type="project" value="UniProtKB-KW"/>
</dbReference>
<keyword evidence="8 10" id="KW-0520">NAD</keyword>
<dbReference type="InterPro" id="IPR014729">
    <property type="entry name" value="Rossmann-like_a/b/a_fold"/>
</dbReference>
<comment type="catalytic activity">
    <reaction evidence="9 10">
        <text>nicotinate beta-D-ribonucleotide + ATP + H(+) = deamido-NAD(+) + diphosphate</text>
        <dbReference type="Rhea" id="RHEA:22860"/>
        <dbReference type="ChEBI" id="CHEBI:15378"/>
        <dbReference type="ChEBI" id="CHEBI:30616"/>
        <dbReference type="ChEBI" id="CHEBI:33019"/>
        <dbReference type="ChEBI" id="CHEBI:57502"/>
        <dbReference type="ChEBI" id="CHEBI:58437"/>
        <dbReference type="EC" id="2.7.7.18"/>
    </reaction>
</comment>
<dbReference type="UniPathway" id="UPA00253">
    <property type="reaction ID" value="UER00332"/>
</dbReference>
<evidence type="ECO:0000256" key="3">
    <source>
        <dbReference type="ARBA" id="ARBA00022642"/>
    </source>
</evidence>
<feature type="domain" description="Cytidyltransferase-like" evidence="11">
    <location>
        <begin position="6"/>
        <end position="169"/>
    </location>
</feature>
<evidence type="ECO:0000259" key="11">
    <source>
        <dbReference type="Pfam" id="PF01467"/>
    </source>
</evidence>
<evidence type="ECO:0000256" key="10">
    <source>
        <dbReference type="HAMAP-Rule" id="MF_00244"/>
    </source>
</evidence>
<dbReference type="Pfam" id="PF01467">
    <property type="entry name" value="CTP_transf_like"/>
    <property type="match status" value="1"/>
</dbReference>
<evidence type="ECO:0000256" key="1">
    <source>
        <dbReference type="ARBA" id="ARBA00002324"/>
    </source>
</evidence>
<dbReference type="InterPro" id="IPR004821">
    <property type="entry name" value="Cyt_trans-like"/>
</dbReference>
<evidence type="ECO:0000256" key="4">
    <source>
        <dbReference type="ARBA" id="ARBA00022679"/>
    </source>
</evidence>
<keyword evidence="7 10" id="KW-0067">ATP-binding</keyword>
<dbReference type="AlphaFoldDB" id="A0A3D9SE19"/>
<evidence type="ECO:0000256" key="6">
    <source>
        <dbReference type="ARBA" id="ARBA00022741"/>
    </source>
</evidence>
<evidence type="ECO:0000256" key="8">
    <source>
        <dbReference type="ARBA" id="ARBA00023027"/>
    </source>
</evidence>
<sequence length="196" mass="22440">MIKVGFMGGTFDPIHYGHLLAAESAREACGLDEVWFVPAGHPPLKENGPLADGPTRLEMVYRAIDFQPHFRAMDVELDREGTSFTIDTIKELNEQYPGREFSIIIGSDRVNDLPKWHNIEELAKLVRFIGVTRGGEDMEVDQLPEYIKDKLTVVKMPLFELSSTVIKERIAEGRSIRFLVPEKVYSFIRRNELYEI</sequence>
<name>A0A3D9SE19_9BACL</name>